<evidence type="ECO:0000313" key="2">
    <source>
        <dbReference type="Proteomes" id="UP000279259"/>
    </source>
</evidence>
<accession>A0A427XPB1</accession>
<organism evidence="1 2">
    <name type="scientific">Saitozyma podzolica</name>
    <dbReference type="NCBI Taxonomy" id="1890683"/>
    <lineage>
        <taxon>Eukaryota</taxon>
        <taxon>Fungi</taxon>
        <taxon>Dikarya</taxon>
        <taxon>Basidiomycota</taxon>
        <taxon>Agaricomycotina</taxon>
        <taxon>Tremellomycetes</taxon>
        <taxon>Tremellales</taxon>
        <taxon>Trimorphomycetaceae</taxon>
        <taxon>Saitozyma</taxon>
    </lineage>
</organism>
<sequence length="224" mass="24040">MSARSVHSLKPEPHAIPHASRKELKLKGGLCISHMTVDSALGQVPGNFNPAILMVDDLAVDRNASNPPSPASQVRADCFGPSILRLLVADTRVGDAVGGFVRRRTNSHCCYVDLPRRAEEPGREVVRERAGGCLALYDGESCVMGDFEASKLPTTTGTSQTKKDSVELSASLARHIAVAWEAHHGHPARRGIDSQFLGGNISGSLLPYRGDLQITSPRRIPPHA</sequence>
<dbReference type="EMBL" id="RSCD01000034">
    <property type="protein sequence ID" value="RSH80669.1"/>
    <property type="molecule type" value="Genomic_DNA"/>
</dbReference>
<protein>
    <submittedName>
        <fullName evidence="1">Uncharacterized protein</fullName>
    </submittedName>
</protein>
<reference evidence="1 2" key="1">
    <citation type="submission" date="2018-11" db="EMBL/GenBank/DDBJ databases">
        <title>Genome sequence of Saitozyma podzolica DSM 27192.</title>
        <authorList>
            <person name="Aliyu H."/>
            <person name="Gorte O."/>
            <person name="Ochsenreither K."/>
        </authorList>
    </citation>
    <scope>NUCLEOTIDE SEQUENCE [LARGE SCALE GENOMIC DNA]</scope>
    <source>
        <strain evidence="1 2">DSM 27192</strain>
    </source>
</reference>
<keyword evidence="2" id="KW-1185">Reference proteome</keyword>
<dbReference type="Proteomes" id="UP000279259">
    <property type="component" value="Unassembled WGS sequence"/>
</dbReference>
<proteinExistence type="predicted"/>
<evidence type="ECO:0000313" key="1">
    <source>
        <dbReference type="EMBL" id="RSH80669.1"/>
    </source>
</evidence>
<dbReference type="AlphaFoldDB" id="A0A427XPB1"/>
<gene>
    <name evidence="1" type="ORF">EHS25_007147</name>
</gene>
<name>A0A427XPB1_9TREE</name>
<comment type="caution">
    <text evidence="1">The sequence shown here is derived from an EMBL/GenBank/DDBJ whole genome shotgun (WGS) entry which is preliminary data.</text>
</comment>